<gene>
    <name evidence="6" type="ORF">JN12_03865</name>
</gene>
<keyword evidence="7" id="KW-1185">Reference proteome</keyword>
<keyword evidence="3 4" id="KW-0408">Iron</keyword>
<dbReference type="OrthoDB" id="9804649at2"/>
<dbReference type="InterPro" id="IPR009056">
    <property type="entry name" value="Cyt_c-like_dom"/>
</dbReference>
<protein>
    <submittedName>
        <fullName evidence="6">Cytochrome c</fullName>
    </submittedName>
</protein>
<dbReference type="GO" id="GO:0020037">
    <property type="term" value="F:heme binding"/>
    <property type="evidence" value="ECO:0007669"/>
    <property type="project" value="InterPro"/>
</dbReference>
<dbReference type="SUPFAM" id="SSF46626">
    <property type="entry name" value="Cytochrome c"/>
    <property type="match status" value="1"/>
</dbReference>
<keyword evidence="1 4" id="KW-0349">Heme</keyword>
<dbReference type="SUPFAM" id="SSF48695">
    <property type="entry name" value="Multiheme cytochromes"/>
    <property type="match status" value="1"/>
</dbReference>
<evidence type="ECO:0000256" key="2">
    <source>
        <dbReference type="ARBA" id="ARBA00022723"/>
    </source>
</evidence>
<evidence type="ECO:0000259" key="5">
    <source>
        <dbReference type="PROSITE" id="PS51007"/>
    </source>
</evidence>
<sequence>MDKAVLRKLTSLCVICGLACLALLGMTVVRDGQREWKQYQEEYRDLLLKKISRDKNPAFFDRVVTMKPEVRQVVIGEFKEVERCPTCHLGIDDPLFADARQPFRAHPNPELLKKHPVEKYGCTICHGGQGLATTVHGAAHKTIADWPVPMVQKGLMQSRCGICHKDFAAIGADKLVKGRELFKEMHCAGCHQIDKQGGAVGPELSAFADKDPGSFDYTHIEGGHSKQAWVVEHFKNPKKVTPGSPMHVPTLNDYQVECLSSYVLTLSQREFTRQYTARVRADFVPPKVDILVPETDLPGATDDEAVRK</sequence>
<evidence type="ECO:0000256" key="4">
    <source>
        <dbReference type="PROSITE-ProRule" id="PRU00433"/>
    </source>
</evidence>
<dbReference type="PROSITE" id="PS51007">
    <property type="entry name" value="CYTC"/>
    <property type="match status" value="1"/>
</dbReference>
<dbReference type="Pfam" id="PF00034">
    <property type="entry name" value="Cytochrom_C"/>
    <property type="match status" value="1"/>
</dbReference>
<feature type="domain" description="Cytochrome c" evidence="5">
    <location>
        <begin position="173"/>
        <end position="267"/>
    </location>
</feature>
<evidence type="ECO:0000313" key="6">
    <source>
        <dbReference type="EMBL" id="TWJ13427.1"/>
    </source>
</evidence>
<comment type="caution">
    <text evidence="6">The sequence shown here is derived from an EMBL/GenBank/DDBJ whole genome shotgun (WGS) entry which is preliminary data.</text>
</comment>
<name>A0A562V6S2_9BACT</name>
<dbReference type="GO" id="GO:0009055">
    <property type="term" value="F:electron transfer activity"/>
    <property type="evidence" value="ECO:0007669"/>
    <property type="project" value="InterPro"/>
</dbReference>
<dbReference type="InterPro" id="IPR036909">
    <property type="entry name" value="Cyt_c-like_dom_sf"/>
</dbReference>
<dbReference type="AlphaFoldDB" id="A0A562V6S2"/>
<dbReference type="Gene3D" id="1.10.760.10">
    <property type="entry name" value="Cytochrome c-like domain"/>
    <property type="match status" value="1"/>
</dbReference>
<evidence type="ECO:0000313" key="7">
    <source>
        <dbReference type="Proteomes" id="UP000319449"/>
    </source>
</evidence>
<reference evidence="6 7" key="1">
    <citation type="submission" date="2019-07" db="EMBL/GenBank/DDBJ databases">
        <title>Genomic Encyclopedia of Archaeal and Bacterial Type Strains, Phase II (KMG-II): from individual species to whole genera.</title>
        <authorList>
            <person name="Goeker M."/>
        </authorList>
    </citation>
    <scope>NUCLEOTIDE SEQUENCE [LARGE SCALE GENOMIC DNA]</scope>
    <source>
        <strain evidence="6 7">ATCC BAA-1139</strain>
    </source>
</reference>
<dbReference type="EMBL" id="VLLN01000040">
    <property type="protein sequence ID" value="TWJ13427.1"/>
    <property type="molecule type" value="Genomic_DNA"/>
</dbReference>
<dbReference type="InterPro" id="IPR036280">
    <property type="entry name" value="Multihaem_cyt_sf"/>
</dbReference>
<evidence type="ECO:0000256" key="1">
    <source>
        <dbReference type="ARBA" id="ARBA00022617"/>
    </source>
</evidence>
<dbReference type="Proteomes" id="UP000319449">
    <property type="component" value="Unassembled WGS sequence"/>
</dbReference>
<proteinExistence type="predicted"/>
<accession>A0A562V6S2</accession>
<dbReference type="GO" id="GO:0046872">
    <property type="term" value="F:metal ion binding"/>
    <property type="evidence" value="ECO:0007669"/>
    <property type="project" value="UniProtKB-KW"/>
</dbReference>
<evidence type="ECO:0000256" key="3">
    <source>
        <dbReference type="ARBA" id="ARBA00023004"/>
    </source>
</evidence>
<organism evidence="6 7">
    <name type="scientific">Geobacter argillaceus</name>
    <dbReference type="NCBI Taxonomy" id="345631"/>
    <lineage>
        <taxon>Bacteria</taxon>
        <taxon>Pseudomonadati</taxon>
        <taxon>Thermodesulfobacteriota</taxon>
        <taxon>Desulfuromonadia</taxon>
        <taxon>Geobacterales</taxon>
        <taxon>Geobacteraceae</taxon>
        <taxon>Geobacter</taxon>
    </lineage>
</organism>
<keyword evidence="2 4" id="KW-0479">Metal-binding</keyword>
<dbReference type="RefSeq" id="WP_145025852.1">
    <property type="nucleotide sequence ID" value="NZ_VLLN01000040.1"/>
</dbReference>